<evidence type="ECO:0000313" key="2">
    <source>
        <dbReference type="Proteomes" id="UP000594014"/>
    </source>
</evidence>
<reference evidence="1" key="1">
    <citation type="submission" date="2019-08" db="EMBL/GenBank/DDBJ databases">
        <title>Genome sequence of Clostridiales bacterium MT110.</title>
        <authorList>
            <person name="Cao J."/>
        </authorList>
    </citation>
    <scope>NUCLEOTIDE SEQUENCE</scope>
    <source>
        <strain evidence="1">MT110</strain>
    </source>
</reference>
<accession>A0ACD1A9C4</accession>
<evidence type="ECO:0000313" key="1">
    <source>
        <dbReference type="EMBL" id="QOX62895.1"/>
    </source>
</evidence>
<protein>
    <submittedName>
        <fullName evidence="1">HAMP domain-containing protein</fullName>
    </submittedName>
</protein>
<dbReference type="EMBL" id="CP042469">
    <property type="protein sequence ID" value="QOX62895.1"/>
    <property type="molecule type" value="Genomic_DNA"/>
</dbReference>
<sequence>MNKKFALGKLQISLIFCLIFSFAISGGIFFLSQMIGALILDNYFIKTSYIETQTNQAVNDFKNYVTDNDLSINDRDQMARWVRSEKYVNVNIYKDGKLLYTFDSNNSVVSSEGYLQNPILSYGPLYDIEFADTSAQMSMECYFEYKYYYIVTFLGVAFSFVCFIIIILLFINRKTSYIGLLENEIKILEGGNLDYQITMHGNDELASLAQSINEMRKSFIERLENEDKARLANSELVTAMSHDLRTPLTALVGYLDIIEFKKYKSEENLNQYIHNSREKAYQIKHLSDKLFEYFTVFNTEEEDLALETFDGIQLIDQMIDEQLLLLQNNGFYFEFESCVTPFQIEINLIAIRRVFDNIFSNITKYADKSMPVKIKCYVKDDEWLMIDVENHINQNLKAANGTGIGMKTCKKIIEKHQGNISASKIDDMYYVHICLSV</sequence>
<proteinExistence type="predicted"/>
<keyword evidence="2" id="KW-1185">Reference proteome</keyword>
<gene>
    <name evidence="1" type="ORF">FRZ06_05850</name>
</gene>
<name>A0ACD1A9C4_9FIRM</name>
<organism evidence="1 2">
    <name type="scientific">Anoxybacterium hadale</name>
    <dbReference type="NCBI Taxonomy" id="3408580"/>
    <lineage>
        <taxon>Bacteria</taxon>
        <taxon>Bacillati</taxon>
        <taxon>Bacillota</taxon>
        <taxon>Clostridia</taxon>
        <taxon>Peptostreptococcales</taxon>
        <taxon>Anaerovoracaceae</taxon>
        <taxon>Anoxybacterium</taxon>
    </lineage>
</organism>
<dbReference type="Proteomes" id="UP000594014">
    <property type="component" value="Chromosome"/>
</dbReference>